<geneLocation type="plasmid" evidence="2">
    <name>p2ANIBUN28F</name>
</geneLocation>
<dbReference type="Proteomes" id="UP000019193">
    <property type="component" value="Unassembled WGS sequence"/>
</dbReference>
<proteinExistence type="predicted"/>
<keyword evidence="3" id="KW-1185">Reference proteome</keyword>
<dbReference type="AlphaFoldDB" id="A0AA36KND6"/>
<dbReference type="EMBL" id="CBSD020000134">
    <property type="protein sequence ID" value="CDI28661.1"/>
    <property type="molecule type" value="Genomic_DNA"/>
</dbReference>
<protein>
    <submittedName>
        <fullName evidence="2">Uncharacterized protein</fullName>
    </submittedName>
</protein>
<reference evidence="2 3" key="1">
    <citation type="submission" date="2013-06" db="EMBL/GenBank/DDBJ databases">
        <title>Comparative analysis of genomes of multi-drug Acinetobacter sp. from Colombian Hospitals.</title>
        <authorList>
            <person name="Barreto-Hernandez E."/>
            <person name="Gonzalez E.B."/>
            <person name="Cepeda L.A."/>
            <person name="Valenzuela E.M."/>
            <person name="Falquet L."/>
            <person name="Reguero M.T."/>
            <person name="Mantilla R."/>
        </authorList>
    </citation>
    <scope>NUCLEOTIDE SEQUENCE [LARGE SCALE GENOMIC DNA]</scope>
    <source>
        <strain evidence="2 3">28F</strain>
        <plasmid evidence="2">p2ANIBUN28F</plasmid>
    </source>
</reference>
<comment type="caution">
    <text evidence="2">The sequence shown here is derived from an EMBL/GenBank/DDBJ whole genome shotgun (WGS) entry which is preliminary data.</text>
</comment>
<sequence>MHAHPGIKGQPGHRVGVHRTPPFGRFTAMHIPFRRVQSARCESDAGAVEHWVDIRSRCPR</sequence>
<name>A0AA36KND6_ACINO</name>
<keyword evidence="2" id="KW-0614">Plasmid</keyword>
<gene>
    <name evidence="2" type="ORF">ANICBIBUN_P2_20568</name>
</gene>
<evidence type="ECO:0000256" key="1">
    <source>
        <dbReference type="SAM" id="MobiDB-lite"/>
    </source>
</evidence>
<evidence type="ECO:0000313" key="3">
    <source>
        <dbReference type="Proteomes" id="UP000019193"/>
    </source>
</evidence>
<evidence type="ECO:0000313" key="2">
    <source>
        <dbReference type="EMBL" id="CDI28661.1"/>
    </source>
</evidence>
<feature type="region of interest" description="Disordered" evidence="1">
    <location>
        <begin position="1"/>
        <end position="21"/>
    </location>
</feature>
<organism evidence="2 3">
    <name type="scientific">Acinetobacter nosocomialis 28F</name>
    <dbReference type="NCBI Taxonomy" id="1147131"/>
    <lineage>
        <taxon>Bacteria</taxon>
        <taxon>Pseudomonadati</taxon>
        <taxon>Pseudomonadota</taxon>
        <taxon>Gammaproteobacteria</taxon>
        <taxon>Moraxellales</taxon>
        <taxon>Moraxellaceae</taxon>
        <taxon>Acinetobacter</taxon>
        <taxon>Acinetobacter calcoaceticus/baumannii complex</taxon>
    </lineage>
</organism>
<accession>A0AA36KND6</accession>